<reference evidence="3" key="1">
    <citation type="submission" date="2025-08" db="UniProtKB">
        <authorList>
            <consortium name="RefSeq"/>
        </authorList>
    </citation>
    <scope>IDENTIFICATION</scope>
</reference>
<sequence length="261" mass="27784">MPAVRGARAGVADSSDRGGRPGMGARLQGFAAPAALAFSLLAGGDARAARPMITDDARVVDPRSCQVESWVRRSGGSSEYWALPACNLLDVEVALGGAHGRDETGALKTEVVAQAKTIIRPLEPDGWGWGVAVGNLNHPSVDSARAMLGDVYFNLPASFAFRGDDFVLHLNAGVLRERATAQGRATWGIGSETRLGERLFLIAESFGQGGSGGFGQLGLRWWLLPERLQLDVTGGARLGERMDGRWMSLGLRVLTDAFLPW</sequence>
<keyword evidence="2" id="KW-1185">Reference proteome</keyword>
<accession>A0A8B6XD92</accession>
<dbReference type="RefSeq" id="WP_211238061.1">
    <property type="nucleotide sequence ID" value="NZ_AXWS01000008.1"/>
</dbReference>
<protein>
    <submittedName>
        <fullName evidence="3">Uncharacterized protein</fullName>
    </submittedName>
</protein>
<dbReference type="Proteomes" id="UP000675920">
    <property type="component" value="Unplaced"/>
</dbReference>
<organism evidence="2 3">
    <name type="scientific">Derxia gummosa DSM 723</name>
    <dbReference type="NCBI Taxonomy" id="1121388"/>
    <lineage>
        <taxon>Bacteria</taxon>
        <taxon>Pseudomonadati</taxon>
        <taxon>Pseudomonadota</taxon>
        <taxon>Betaproteobacteria</taxon>
        <taxon>Burkholderiales</taxon>
        <taxon>Alcaligenaceae</taxon>
        <taxon>Derxia</taxon>
    </lineage>
</organism>
<proteinExistence type="predicted"/>
<evidence type="ECO:0000313" key="3">
    <source>
        <dbReference type="RefSeq" id="WP_211238061.1"/>
    </source>
</evidence>
<dbReference type="AlphaFoldDB" id="A0A8B6XD92"/>
<feature type="region of interest" description="Disordered" evidence="1">
    <location>
        <begin position="1"/>
        <end position="24"/>
    </location>
</feature>
<evidence type="ECO:0000313" key="2">
    <source>
        <dbReference type="Proteomes" id="UP000675920"/>
    </source>
</evidence>
<evidence type="ECO:0000256" key="1">
    <source>
        <dbReference type="SAM" id="MobiDB-lite"/>
    </source>
</evidence>
<name>A0A8B6XD92_9BURK</name>